<dbReference type="EMBL" id="JACHJV010000001">
    <property type="protein sequence ID" value="MBB4925549.1"/>
    <property type="molecule type" value="Genomic_DNA"/>
</dbReference>
<dbReference type="GO" id="GO:0003700">
    <property type="term" value="F:DNA-binding transcription factor activity"/>
    <property type="evidence" value="ECO:0007669"/>
    <property type="project" value="InterPro"/>
</dbReference>
<sequence>MDATPPSLLELTTYLLAQTGRRARGRLAARLAERELRLWHLSVLAALADFGPHAQRELAERLGIDASDLVRLLDELSRTALVERTRSAADRRRMQVAITPAGRTALAELHAEAASVRDEVLAPLSAAEREQLHGLLLRVFLESDVPS</sequence>
<dbReference type="GO" id="GO:0003677">
    <property type="term" value="F:DNA binding"/>
    <property type="evidence" value="ECO:0007669"/>
    <property type="project" value="UniProtKB-KW"/>
</dbReference>
<keyword evidence="3" id="KW-0804">Transcription</keyword>
<dbReference type="Pfam" id="PF12802">
    <property type="entry name" value="MarR_2"/>
    <property type="match status" value="1"/>
</dbReference>
<dbReference type="InterPro" id="IPR036388">
    <property type="entry name" value="WH-like_DNA-bd_sf"/>
</dbReference>
<dbReference type="SMART" id="SM00347">
    <property type="entry name" value="HTH_MARR"/>
    <property type="match status" value="1"/>
</dbReference>
<dbReference type="PRINTS" id="PR00598">
    <property type="entry name" value="HTHMARR"/>
</dbReference>
<dbReference type="InterPro" id="IPR036390">
    <property type="entry name" value="WH_DNA-bd_sf"/>
</dbReference>
<proteinExistence type="predicted"/>
<dbReference type="SUPFAM" id="SSF46785">
    <property type="entry name" value="Winged helix' DNA-binding domain"/>
    <property type="match status" value="1"/>
</dbReference>
<protein>
    <submittedName>
        <fullName evidence="5">DNA-binding MarR family transcriptional regulator</fullName>
    </submittedName>
</protein>
<keyword evidence="2 5" id="KW-0238">DNA-binding</keyword>
<evidence type="ECO:0000256" key="1">
    <source>
        <dbReference type="ARBA" id="ARBA00023015"/>
    </source>
</evidence>
<keyword evidence="6" id="KW-1185">Reference proteome</keyword>
<evidence type="ECO:0000259" key="4">
    <source>
        <dbReference type="PROSITE" id="PS50995"/>
    </source>
</evidence>
<dbReference type="GO" id="GO:0006950">
    <property type="term" value="P:response to stress"/>
    <property type="evidence" value="ECO:0007669"/>
    <property type="project" value="TreeGrafter"/>
</dbReference>
<evidence type="ECO:0000313" key="6">
    <source>
        <dbReference type="Proteomes" id="UP000540506"/>
    </source>
</evidence>
<dbReference type="Proteomes" id="UP000540506">
    <property type="component" value="Unassembled WGS sequence"/>
</dbReference>
<comment type="caution">
    <text evidence="5">The sequence shown here is derived from an EMBL/GenBank/DDBJ whole genome shotgun (WGS) entry which is preliminary data.</text>
</comment>
<feature type="domain" description="HTH marR-type" evidence="4">
    <location>
        <begin position="9"/>
        <end position="141"/>
    </location>
</feature>
<dbReference type="InterPro" id="IPR039422">
    <property type="entry name" value="MarR/SlyA-like"/>
</dbReference>
<organism evidence="5 6">
    <name type="scientific">Kitasatospora kifunensis</name>
    <name type="common">Streptomyces kifunensis</name>
    <dbReference type="NCBI Taxonomy" id="58351"/>
    <lineage>
        <taxon>Bacteria</taxon>
        <taxon>Bacillati</taxon>
        <taxon>Actinomycetota</taxon>
        <taxon>Actinomycetes</taxon>
        <taxon>Kitasatosporales</taxon>
        <taxon>Streptomycetaceae</taxon>
        <taxon>Kitasatospora</taxon>
    </lineage>
</organism>
<reference evidence="5 6" key="1">
    <citation type="submission" date="2020-08" db="EMBL/GenBank/DDBJ databases">
        <title>Sequencing the genomes of 1000 actinobacteria strains.</title>
        <authorList>
            <person name="Klenk H.-P."/>
        </authorList>
    </citation>
    <scope>NUCLEOTIDE SEQUENCE [LARGE SCALE GENOMIC DNA]</scope>
    <source>
        <strain evidence="5 6">DSM 41654</strain>
    </source>
</reference>
<evidence type="ECO:0000256" key="3">
    <source>
        <dbReference type="ARBA" id="ARBA00023163"/>
    </source>
</evidence>
<evidence type="ECO:0000256" key="2">
    <source>
        <dbReference type="ARBA" id="ARBA00023125"/>
    </source>
</evidence>
<dbReference type="InterPro" id="IPR000835">
    <property type="entry name" value="HTH_MarR-typ"/>
</dbReference>
<dbReference type="Gene3D" id="1.10.10.10">
    <property type="entry name" value="Winged helix-like DNA-binding domain superfamily/Winged helix DNA-binding domain"/>
    <property type="match status" value="1"/>
</dbReference>
<dbReference type="PANTHER" id="PTHR33164:SF64">
    <property type="entry name" value="TRANSCRIPTIONAL REGULATOR SLYA"/>
    <property type="match status" value="1"/>
</dbReference>
<dbReference type="RefSeq" id="WP_184937824.1">
    <property type="nucleotide sequence ID" value="NZ_JACHJV010000001.1"/>
</dbReference>
<keyword evidence="1" id="KW-0805">Transcription regulation</keyword>
<dbReference type="PROSITE" id="PS50995">
    <property type="entry name" value="HTH_MARR_2"/>
    <property type="match status" value="1"/>
</dbReference>
<dbReference type="PANTHER" id="PTHR33164">
    <property type="entry name" value="TRANSCRIPTIONAL REGULATOR, MARR FAMILY"/>
    <property type="match status" value="1"/>
</dbReference>
<name>A0A7W7R5D9_KITKI</name>
<gene>
    <name evidence="5" type="ORF">FHR34_004542</name>
</gene>
<dbReference type="AlphaFoldDB" id="A0A7W7R5D9"/>
<accession>A0A7W7R5D9</accession>
<evidence type="ECO:0000313" key="5">
    <source>
        <dbReference type="EMBL" id="MBB4925549.1"/>
    </source>
</evidence>